<evidence type="ECO:0000313" key="2">
    <source>
        <dbReference type="Proteomes" id="UP001209713"/>
    </source>
</evidence>
<gene>
    <name evidence="1" type="ORF">OFY17_07480</name>
</gene>
<dbReference type="Proteomes" id="UP001209713">
    <property type="component" value="Unassembled WGS sequence"/>
</dbReference>
<name>A0ABT2YS55_9GAMM</name>
<reference evidence="1 2" key="1">
    <citation type="submission" date="2022-10" db="EMBL/GenBank/DDBJ databases">
        <title>Marinomonas transparenta sp. nov. and Marinomonas sargassi sp. nov., isolated from marine alga (Sargassum natans (L.) Gaillon).</title>
        <authorList>
            <person name="Wang Y."/>
        </authorList>
    </citation>
    <scope>NUCLEOTIDE SEQUENCE [LARGE SCALE GENOMIC DNA]</scope>
    <source>
        <strain evidence="1 2">C2222</strain>
    </source>
</reference>
<evidence type="ECO:0000313" key="1">
    <source>
        <dbReference type="EMBL" id="MCV2402722.1"/>
    </source>
</evidence>
<dbReference type="RefSeq" id="WP_263530104.1">
    <property type="nucleotide sequence ID" value="NZ_JAOVZB010000003.1"/>
</dbReference>
<comment type="caution">
    <text evidence="1">The sequence shown here is derived from an EMBL/GenBank/DDBJ whole genome shotgun (WGS) entry which is preliminary data.</text>
</comment>
<dbReference type="EMBL" id="JAOVZB010000003">
    <property type="protein sequence ID" value="MCV2402722.1"/>
    <property type="molecule type" value="Genomic_DNA"/>
</dbReference>
<sequence>MENRTLYILNAFEDLRHRISEHAPFNQTDLAEEEQDFLDKWDQLSTTIKQNSPDYTFIAQDVLSRFIRCYANLVPLIKRELLWFTGGECLHFLGDEEIALYQNLEDRLYELDSKQQDYNIAEEIQALRELPTGQIH</sequence>
<organism evidence="1 2">
    <name type="scientific">Marinomonas sargassi</name>
    <dbReference type="NCBI Taxonomy" id="2984494"/>
    <lineage>
        <taxon>Bacteria</taxon>
        <taxon>Pseudomonadati</taxon>
        <taxon>Pseudomonadota</taxon>
        <taxon>Gammaproteobacteria</taxon>
        <taxon>Oceanospirillales</taxon>
        <taxon>Oceanospirillaceae</taxon>
        <taxon>Marinomonas</taxon>
    </lineage>
</organism>
<keyword evidence="2" id="KW-1185">Reference proteome</keyword>
<protein>
    <submittedName>
        <fullName evidence="1">Uncharacterized protein</fullName>
    </submittedName>
</protein>
<dbReference type="NCBIfam" id="NF041512">
    <property type="entry name" value="PA2817_fam"/>
    <property type="match status" value="1"/>
</dbReference>
<proteinExistence type="predicted"/>
<accession>A0ABT2YS55</accession>
<dbReference type="InterPro" id="IPR048156">
    <property type="entry name" value="PA2817-like"/>
</dbReference>